<dbReference type="GO" id="GO:0051082">
    <property type="term" value="F:unfolded protein binding"/>
    <property type="evidence" value="ECO:0007669"/>
    <property type="project" value="TreeGrafter"/>
</dbReference>
<dbReference type="PROSITE" id="PS01071">
    <property type="entry name" value="GRPE"/>
    <property type="match status" value="1"/>
</dbReference>
<dbReference type="InterPro" id="IPR013805">
    <property type="entry name" value="GrpE_CC"/>
</dbReference>
<dbReference type="CDD" id="cd00446">
    <property type="entry name" value="GrpE"/>
    <property type="match status" value="1"/>
</dbReference>
<dbReference type="Gene3D" id="3.90.20.20">
    <property type="match status" value="1"/>
</dbReference>
<dbReference type="InterPro" id="IPR000740">
    <property type="entry name" value="GrpE"/>
</dbReference>
<sequence>MSDQNNENEAAAMGIAPQPETEGAIEPQGVEGEGDPFVVLQALQAENADLKDKLLRAVAEAENVRRRAERDRQDAARYGAQNFARDMVPVSDNLRRAIATLNPEEREAASATVKALIEGVEMTERQLLATFERHGIKEITPAPGDRFDANLHEAMFEVPGTGQPAGTVVHVVEAGYMIGDRLLRAARVGVAKADEAAPSGTHVDTRA</sequence>
<protein>
    <recommendedName>
        <fullName evidence="4 5">Protein GrpE</fullName>
    </recommendedName>
    <alternativeName>
        <fullName evidence="4">HSP-70 cofactor</fullName>
    </alternativeName>
</protein>
<dbReference type="GO" id="GO:0006457">
    <property type="term" value="P:protein folding"/>
    <property type="evidence" value="ECO:0007669"/>
    <property type="project" value="InterPro"/>
</dbReference>
<evidence type="ECO:0000256" key="2">
    <source>
        <dbReference type="ARBA" id="ARBA00023016"/>
    </source>
</evidence>
<comment type="subcellular location">
    <subcellularLocation>
        <location evidence="4">Cytoplasm</location>
    </subcellularLocation>
</comment>
<dbReference type="PRINTS" id="PR00773">
    <property type="entry name" value="GRPEPROTEIN"/>
</dbReference>
<evidence type="ECO:0000256" key="7">
    <source>
        <dbReference type="SAM" id="Coils"/>
    </source>
</evidence>
<comment type="similarity">
    <text evidence="1 4 6">Belongs to the GrpE family.</text>
</comment>
<dbReference type="NCBIfam" id="NF010739">
    <property type="entry name" value="PRK14141.1"/>
    <property type="match status" value="1"/>
</dbReference>
<feature type="region of interest" description="Disordered" evidence="8">
    <location>
        <begin position="1"/>
        <end position="32"/>
    </location>
</feature>
<keyword evidence="2 4" id="KW-0346">Stress response</keyword>
<dbReference type="PANTHER" id="PTHR21237">
    <property type="entry name" value="GRPE PROTEIN"/>
    <property type="match status" value="1"/>
</dbReference>
<dbReference type="RefSeq" id="WP_152214114.1">
    <property type="nucleotide sequence ID" value="NZ_WESC01000001.1"/>
</dbReference>
<dbReference type="AlphaFoldDB" id="A0A6N6VLH5"/>
<comment type="function">
    <text evidence="4 5">Participates actively in the response to hyperosmotic and heat shock by preventing the aggregation of stress-denatured proteins, in association with DnaK and GrpE. It is the nucleotide exchange factor for DnaK and may function as a thermosensor. Unfolded proteins bind initially to DnaJ; upon interaction with the DnaJ-bound protein, DnaK hydrolyzes its bound ATP, resulting in the formation of a stable complex. GrpE releases ADP from DnaK; ATP binding to DnaK triggers the release of the substrate protein, thus completing the reaction cycle. Several rounds of ATP-dependent interactions between DnaJ, DnaK and GrpE are required for fully efficient folding.</text>
</comment>
<dbReference type="SUPFAM" id="SSF58014">
    <property type="entry name" value="Coiled-coil domain of nucleotide exchange factor GrpE"/>
    <property type="match status" value="1"/>
</dbReference>
<dbReference type="GO" id="GO:0005737">
    <property type="term" value="C:cytoplasm"/>
    <property type="evidence" value="ECO:0007669"/>
    <property type="project" value="UniProtKB-SubCell"/>
</dbReference>
<proteinExistence type="inferred from homology"/>
<dbReference type="GO" id="GO:0042803">
    <property type="term" value="F:protein homodimerization activity"/>
    <property type="evidence" value="ECO:0007669"/>
    <property type="project" value="InterPro"/>
</dbReference>
<keyword evidence="4" id="KW-0963">Cytoplasm</keyword>
<evidence type="ECO:0000256" key="4">
    <source>
        <dbReference type="HAMAP-Rule" id="MF_01151"/>
    </source>
</evidence>
<evidence type="ECO:0000256" key="5">
    <source>
        <dbReference type="RuleBase" id="RU000639"/>
    </source>
</evidence>
<evidence type="ECO:0000313" key="9">
    <source>
        <dbReference type="EMBL" id="KAB7742563.1"/>
    </source>
</evidence>
<evidence type="ECO:0000256" key="3">
    <source>
        <dbReference type="ARBA" id="ARBA00023186"/>
    </source>
</evidence>
<dbReference type="Pfam" id="PF01025">
    <property type="entry name" value="GrpE"/>
    <property type="match status" value="1"/>
</dbReference>
<dbReference type="HAMAP" id="MF_01151">
    <property type="entry name" value="GrpE"/>
    <property type="match status" value="1"/>
</dbReference>
<dbReference type="PANTHER" id="PTHR21237:SF23">
    <property type="entry name" value="GRPE PROTEIN HOMOLOG, MITOCHONDRIAL"/>
    <property type="match status" value="1"/>
</dbReference>
<evidence type="ECO:0000256" key="8">
    <source>
        <dbReference type="SAM" id="MobiDB-lite"/>
    </source>
</evidence>
<dbReference type="Proteomes" id="UP000468901">
    <property type="component" value="Unassembled WGS sequence"/>
</dbReference>
<gene>
    <name evidence="4 9" type="primary">grpE</name>
    <name evidence="9" type="ORF">F2P47_00020</name>
</gene>
<keyword evidence="10" id="KW-1185">Reference proteome</keyword>
<keyword evidence="3 4" id="KW-0143">Chaperone</keyword>
<dbReference type="GO" id="GO:0000774">
    <property type="term" value="F:adenyl-nucleotide exchange factor activity"/>
    <property type="evidence" value="ECO:0007669"/>
    <property type="project" value="InterPro"/>
</dbReference>
<evidence type="ECO:0000313" key="10">
    <source>
        <dbReference type="Proteomes" id="UP000468901"/>
    </source>
</evidence>
<feature type="coiled-coil region" evidence="7">
    <location>
        <begin position="40"/>
        <end position="78"/>
    </location>
</feature>
<evidence type="ECO:0000256" key="6">
    <source>
        <dbReference type="RuleBase" id="RU004478"/>
    </source>
</evidence>
<evidence type="ECO:0000256" key="1">
    <source>
        <dbReference type="ARBA" id="ARBA00009054"/>
    </source>
</evidence>
<comment type="caution">
    <text evidence="9">The sequence shown here is derived from an EMBL/GenBank/DDBJ whole genome shotgun (WGS) entry which is preliminary data.</text>
</comment>
<name>A0A6N6VLH5_9HYPH</name>
<dbReference type="SUPFAM" id="SSF51064">
    <property type="entry name" value="Head domain of nucleotide exchange factor GrpE"/>
    <property type="match status" value="1"/>
</dbReference>
<dbReference type="GO" id="GO:0051087">
    <property type="term" value="F:protein-folding chaperone binding"/>
    <property type="evidence" value="ECO:0007669"/>
    <property type="project" value="InterPro"/>
</dbReference>
<dbReference type="EMBL" id="WESC01000001">
    <property type="protein sequence ID" value="KAB7742563.1"/>
    <property type="molecule type" value="Genomic_DNA"/>
</dbReference>
<reference evidence="9 10" key="1">
    <citation type="submission" date="2019-09" db="EMBL/GenBank/DDBJ databases">
        <title>Parvibaculum sedimenti sp. nov., isolated from sediment.</title>
        <authorList>
            <person name="Wang Y."/>
        </authorList>
    </citation>
    <scope>NUCLEOTIDE SEQUENCE [LARGE SCALE GENOMIC DNA]</scope>
    <source>
        <strain evidence="9 10">HXT-9</strain>
    </source>
</reference>
<keyword evidence="7" id="KW-0175">Coiled coil</keyword>
<comment type="subunit">
    <text evidence="4">Homodimer.</text>
</comment>
<dbReference type="Gene3D" id="2.30.22.10">
    <property type="entry name" value="Head domain of nucleotide exchange factor GrpE"/>
    <property type="match status" value="1"/>
</dbReference>
<accession>A0A6N6VLH5</accession>
<dbReference type="InterPro" id="IPR009012">
    <property type="entry name" value="GrpE_head"/>
</dbReference>
<organism evidence="9 10">
    <name type="scientific">Parvibaculum sedimenti</name>
    <dbReference type="NCBI Taxonomy" id="2608632"/>
    <lineage>
        <taxon>Bacteria</taxon>
        <taxon>Pseudomonadati</taxon>
        <taxon>Pseudomonadota</taxon>
        <taxon>Alphaproteobacteria</taxon>
        <taxon>Hyphomicrobiales</taxon>
        <taxon>Parvibaculaceae</taxon>
        <taxon>Parvibaculum</taxon>
    </lineage>
</organism>